<gene>
    <name evidence="9" type="ORF">SAMN05216452_3072</name>
</gene>
<dbReference type="Proteomes" id="UP000199064">
    <property type="component" value="Unassembled WGS sequence"/>
</dbReference>
<dbReference type="Pfam" id="PF01032">
    <property type="entry name" value="FecCD"/>
    <property type="match status" value="1"/>
</dbReference>
<dbReference type="PANTHER" id="PTHR30472:SF27">
    <property type="entry name" value="PETROBACTIN IMPORT SYSTEM PERMEASE PROTEIN YCLN"/>
    <property type="match status" value="1"/>
</dbReference>
<feature type="transmembrane region" description="Helical" evidence="8">
    <location>
        <begin position="193"/>
        <end position="212"/>
    </location>
</feature>
<keyword evidence="7 8" id="KW-0472">Membrane</keyword>
<comment type="similarity">
    <text evidence="2">Belongs to the binding-protein-dependent transport system permease family. FecCD subfamily.</text>
</comment>
<evidence type="ECO:0000256" key="4">
    <source>
        <dbReference type="ARBA" id="ARBA00022475"/>
    </source>
</evidence>
<dbReference type="GO" id="GO:0022857">
    <property type="term" value="F:transmembrane transporter activity"/>
    <property type="evidence" value="ECO:0007669"/>
    <property type="project" value="InterPro"/>
</dbReference>
<dbReference type="InterPro" id="IPR000522">
    <property type="entry name" value="ABC_transptr_permease_BtuC"/>
</dbReference>
<evidence type="ECO:0000313" key="9">
    <source>
        <dbReference type="EMBL" id="SEB76122.1"/>
    </source>
</evidence>
<evidence type="ECO:0000256" key="2">
    <source>
        <dbReference type="ARBA" id="ARBA00007935"/>
    </source>
</evidence>
<keyword evidence="6 8" id="KW-1133">Transmembrane helix</keyword>
<evidence type="ECO:0000256" key="6">
    <source>
        <dbReference type="ARBA" id="ARBA00022989"/>
    </source>
</evidence>
<feature type="transmembrane region" description="Helical" evidence="8">
    <location>
        <begin position="307"/>
        <end position="326"/>
    </location>
</feature>
<feature type="transmembrane region" description="Helical" evidence="8">
    <location>
        <begin position="232"/>
        <end position="251"/>
    </location>
</feature>
<dbReference type="GO" id="GO:0005886">
    <property type="term" value="C:plasma membrane"/>
    <property type="evidence" value="ECO:0007669"/>
    <property type="project" value="UniProtKB-SubCell"/>
</dbReference>
<feature type="transmembrane region" description="Helical" evidence="8">
    <location>
        <begin position="153"/>
        <end position="173"/>
    </location>
</feature>
<evidence type="ECO:0000256" key="1">
    <source>
        <dbReference type="ARBA" id="ARBA00004651"/>
    </source>
</evidence>
<feature type="transmembrane region" description="Helical" evidence="8">
    <location>
        <begin position="98"/>
        <end position="116"/>
    </location>
</feature>
<dbReference type="EMBL" id="FNSL01000001">
    <property type="protein sequence ID" value="SEB76122.1"/>
    <property type="molecule type" value="Genomic_DNA"/>
</dbReference>
<protein>
    <submittedName>
        <fullName evidence="9">Iron complex transport system permease protein</fullName>
    </submittedName>
</protein>
<dbReference type="CDD" id="cd06550">
    <property type="entry name" value="TM_ABC_iron-siderophores_like"/>
    <property type="match status" value="1"/>
</dbReference>
<dbReference type="InterPro" id="IPR037294">
    <property type="entry name" value="ABC_BtuC-like"/>
</dbReference>
<evidence type="ECO:0000256" key="8">
    <source>
        <dbReference type="SAM" id="Phobius"/>
    </source>
</evidence>
<feature type="transmembrane region" description="Helical" evidence="8">
    <location>
        <begin position="122"/>
        <end position="141"/>
    </location>
</feature>
<organism evidence="9 10">
    <name type="scientific">Nitratireductor aquibiodomus</name>
    <dbReference type="NCBI Taxonomy" id="204799"/>
    <lineage>
        <taxon>Bacteria</taxon>
        <taxon>Pseudomonadati</taxon>
        <taxon>Pseudomonadota</taxon>
        <taxon>Alphaproteobacteria</taxon>
        <taxon>Hyphomicrobiales</taxon>
        <taxon>Phyllobacteriaceae</taxon>
        <taxon>Nitratireductor</taxon>
    </lineage>
</organism>
<evidence type="ECO:0000256" key="7">
    <source>
        <dbReference type="ARBA" id="ARBA00023136"/>
    </source>
</evidence>
<feature type="transmembrane region" description="Helical" evidence="8">
    <location>
        <begin position="66"/>
        <end position="86"/>
    </location>
</feature>
<reference evidence="10" key="1">
    <citation type="submission" date="2016-10" db="EMBL/GenBank/DDBJ databases">
        <authorList>
            <person name="Varghese N."/>
            <person name="Submissions S."/>
        </authorList>
    </citation>
    <scope>NUCLEOTIDE SEQUENCE [LARGE SCALE GENOMIC DNA]</scope>
    <source>
        <strain evidence="10">ES.061</strain>
    </source>
</reference>
<keyword evidence="4" id="KW-1003">Cell membrane</keyword>
<sequence>MQAAASMSVRFRPVAGLVLAVGCVAVLAVISLLIGVADMPLGDLISGDGSAQAIQLLLVSRIPRTLALVLSGMSMGVAALIMQMLFRNRFVEPTTTGMVEAASLGLLVVALLAPGLPIFSKMVVASGFALAATFMFLRLVSKIPAGSSLIVPLLGLMFGGVINAVTTFFAYRYDLIQSLATWINGDFSGVLRGRYELLWVAGGLAVLSYLAADRFTVAGLGQSFTRNLGLNYGRILAFGLVIVSMVSASAVVTAGTVPFLGLIVANVVSLTVGDNLRRALPWVALSGAGFLLACDIVGRVLRFPYEIPVGTVAGVFGSGIFLYLLLRRRARFG</sequence>
<dbReference type="AlphaFoldDB" id="A0A1H4M120"/>
<dbReference type="Gene3D" id="1.10.3470.10">
    <property type="entry name" value="ABC transporter involved in vitamin B12 uptake, BtuC"/>
    <property type="match status" value="1"/>
</dbReference>
<dbReference type="GO" id="GO:0033214">
    <property type="term" value="P:siderophore-iron import into cell"/>
    <property type="evidence" value="ECO:0007669"/>
    <property type="project" value="TreeGrafter"/>
</dbReference>
<dbReference type="PANTHER" id="PTHR30472">
    <property type="entry name" value="FERRIC ENTEROBACTIN TRANSPORT SYSTEM PERMEASE PROTEIN"/>
    <property type="match status" value="1"/>
</dbReference>
<evidence type="ECO:0000313" key="10">
    <source>
        <dbReference type="Proteomes" id="UP000199064"/>
    </source>
</evidence>
<keyword evidence="3" id="KW-0813">Transport</keyword>
<comment type="subcellular location">
    <subcellularLocation>
        <location evidence="1">Cell membrane</location>
        <topology evidence="1">Multi-pass membrane protein</topology>
    </subcellularLocation>
</comment>
<name>A0A1H4M120_9HYPH</name>
<keyword evidence="10" id="KW-1185">Reference proteome</keyword>
<accession>A0A1H4M120</accession>
<feature type="transmembrane region" description="Helical" evidence="8">
    <location>
        <begin position="280"/>
        <end position="301"/>
    </location>
</feature>
<keyword evidence="5 8" id="KW-0812">Transmembrane</keyword>
<dbReference type="SUPFAM" id="SSF81345">
    <property type="entry name" value="ABC transporter involved in vitamin B12 uptake, BtuC"/>
    <property type="match status" value="1"/>
</dbReference>
<evidence type="ECO:0000256" key="5">
    <source>
        <dbReference type="ARBA" id="ARBA00022692"/>
    </source>
</evidence>
<feature type="transmembrane region" description="Helical" evidence="8">
    <location>
        <begin position="14"/>
        <end position="37"/>
    </location>
</feature>
<proteinExistence type="inferred from homology"/>
<evidence type="ECO:0000256" key="3">
    <source>
        <dbReference type="ARBA" id="ARBA00022448"/>
    </source>
</evidence>
<feature type="transmembrane region" description="Helical" evidence="8">
    <location>
        <begin position="257"/>
        <end position="273"/>
    </location>
</feature>